<dbReference type="PANTHER" id="PTHR12677:SF59">
    <property type="entry name" value="GOLGI APPARATUS MEMBRANE PROTEIN TVP38-RELATED"/>
    <property type="match status" value="1"/>
</dbReference>
<feature type="transmembrane region" description="Helical" evidence="6">
    <location>
        <begin position="16"/>
        <end position="35"/>
    </location>
</feature>
<dbReference type="RefSeq" id="WP_094999173.1">
    <property type="nucleotide sequence ID" value="NZ_CP022957.1"/>
</dbReference>
<feature type="transmembrane region" description="Helical" evidence="6">
    <location>
        <begin position="211"/>
        <end position="228"/>
    </location>
</feature>
<keyword evidence="5 6" id="KW-0472">Membrane</keyword>
<feature type="transmembrane region" description="Helical" evidence="6">
    <location>
        <begin position="105"/>
        <end position="122"/>
    </location>
</feature>
<dbReference type="Pfam" id="PF09335">
    <property type="entry name" value="VTT_dom"/>
    <property type="match status" value="1"/>
</dbReference>
<keyword evidence="9" id="KW-1185">Reference proteome</keyword>
<feature type="transmembrane region" description="Helical" evidence="6">
    <location>
        <begin position="149"/>
        <end position="175"/>
    </location>
</feature>
<keyword evidence="2 6" id="KW-1003">Cell membrane</keyword>
<evidence type="ECO:0000259" key="7">
    <source>
        <dbReference type="Pfam" id="PF09335"/>
    </source>
</evidence>
<dbReference type="KEGG" id="marb:CJ263_08630"/>
<feature type="transmembrane region" description="Helical" evidence="6">
    <location>
        <begin position="182"/>
        <end position="199"/>
    </location>
</feature>
<keyword evidence="4 6" id="KW-1133">Transmembrane helix</keyword>
<sequence>MSNRDKKTSKPQKSKLPLVISLFLVGAILVSYFIFPEVQSFMNEAWNVLTSDDEKRIESWVSGFGWMGPVVLVLAMIAQMFLLIIPSVLLMVVAILAYGPIWGSVIVFASVFAASSVGYVIGDYFGDSIVKKIIGEKSEKRVEDFLDDYGFWAVIVTRLNPFLSNDAISFVGGLLQMGYWKFIGATLVGIAPLTLFIAYFGGSTEGLKTGLLWGSLVSLVAFGAYVWWDKKLRNKK</sequence>
<comment type="subcellular location">
    <subcellularLocation>
        <location evidence="1 6">Cell membrane</location>
        <topology evidence="1 6">Multi-pass membrane protein</topology>
    </subcellularLocation>
</comment>
<reference evidence="8 9" key="1">
    <citation type="submission" date="2017-08" db="EMBL/GenBank/DDBJ databases">
        <title>The complete genome sequence of Maribacter sp. B1, isolated from deep-sea sediment.</title>
        <authorList>
            <person name="Wu Y.-H."/>
            <person name="Cheng H."/>
            <person name="Xu X.-W."/>
        </authorList>
    </citation>
    <scope>NUCLEOTIDE SEQUENCE [LARGE SCALE GENOMIC DNA]</scope>
    <source>
        <strain evidence="8 9">B1</strain>
    </source>
</reference>
<dbReference type="EMBL" id="CP022957">
    <property type="protein sequence ID" value="ASV32622.1"/>
    <property type="molecule type" value="Genomic_DNA"/>
</dbReference>
<organism evidence="8 9">
    <name type="scientific">Maribacter cobaltidurans</name>
    <dbReference type="NCBI Taxonomy" id="1178778"/>
    <lineage>
        <taxon>Bacteria</taxon>
        <taxon>Pseudomonadati</taxon>
        <taxon>Bacteroidota</taxon>
        <taxon>Flavobacteriia</taxon>
        <taxon>Flavobacteriales</taxon>
        <taxon>Flavobacteriaceae</taxon>
        <taxon>Maribacter</taxon>
    </lineage>
</organism>
<dbReference type="OrthoDB" id="9812980at2"/>
<dbReference type="Proteomes" id="UP000215244">
    <property type="component" value="Chromosome"/>
</dbReference>
<accession>A0A223VBD6</accession>
<dbReference type="AlphaFoldDB" id="A0A223VBD6"/>
<dbReference type="InterPro" id="IPR032816">
    <property type="entry name" value="VTT_dom"/>
</dbReference>
<feature type="transmembrane region" description="Helical" evidence="6">
    <location>
        <begin position="70"/>
        <end position="98"/>
    </location>
</feature>
<evidence type="ECO:0000256" key="4">
    <source>
        <dbReference type="ARBA" id="ARBA00022989"/>
    </source>
</evidence>
<protein>
    <recommendedName>
        <fullName evidence="6">TVP38/TMEM64 family membrane protein</fullName>
    </recommendedName>
</protein>
<evidence type="ECO:0000256" key="5">
    <source>
        <dbReference type="ARBA" id="ARBA00023136"/>
    </source>
</evidence>
<dbReference type="InterPro" id="IPR015414">
    <property type="entry name" value="TMEM64"/>
</dbReference>
<evidence type="ECO:0000256" key="2">
    <source>
        <dbReference type="ARBA" id="ARBA00022475"/>
    </source>
</evidence>
<dbReference type="GO" id="GO:0005886">
    <property type="term" value="C:plasma membrane"/>
    <property type="evidence" value="ECO:0007669"/>
    <property type="project" value="UniProtKB-SubCell"/>
</dbReference>
<evidence type="ECO:0000256" key="1">
    <source>
        <dbReference type="ARBA" id="ARBA00004651"/>
    </source>
</evidence>
<evidence type="ECO:0000256" key="6">
    <source>
        <dbReference type="RuleBase" id="RU366058"/>
    </source>
</evidence>
<gene>
    <name evidence="8" type="ORF">CJ263_08630</name>
</gene>
<proteinExistence type="inferred from homology"/>
<keyword evidence="3 6" id="KW-0812">Transmembrane</keyword>
<name>A0A223VBD6_9FLAO</name>
<feature type="domain" description="VTT" evidence="7">
    <location>
        <begin position="85"/>
        <end position="201"/>
    </location>
</feature>
<comment type="similarity">
    <text evidence="6">Belongs to the TVP38/TMEM64 family.</text>
</comment>
<evidence type="ECO:0000313" key="8">
    <source>
        <dbReference type="EMBL" id="ASV32622.1"/>
    </source>
</evidence>
<evidence type="ECO:0000313" key="9">
    <source>
        <dbReference type="Proteomes" id="UP000215244"/>
    </source>
</evidence>
<dbReference type="PANTHER" id="PTHR12677">
    <property type="entry name" value="GOLGI APPARATUS MEMBRANE PROTEIN TVP38-RELATED"/>
    <property type="match status" value="1"/>
</dbReference>
<evidence type="ECO:0000256" key="3">
    <source>
        <dbReference type="ARBA" id="ARBA00022692"/>
    </source>
</evidence>